<dbReference type="InterPro" id="IPR043129">
    <property type="entry name" value="ATPase_NBD"/>
</dbReference>
<dbReference type="NCBIfam" id="TIGR00904">
    <property type="entry name" value="mreB"/>
    <property type="match status" value="1"/>
</dbReference>
<gene>
    <name evidence="7" type="primary">mreB</name>
    <name evidence="8" type="ORF">SAMN04488052_11163</name>
</gene>
<dbReference type="PANTHER" id="PTHR42749:SF1">
    <property type="entry name" value="CELL SHAPE-DETERMINING PROTEIN MREB"/>
    <property type="match status" value="1"/>
</dbReference>
<proteinExistence type="inferred from homology"/>
<evidence type="ECO:0000256" key="7">
    <source>
        <dbReference type="HAMAP-Rule" id="MF_02207"/>
    </source>
</evidence>
<evidence type="ECO:0000256" key="4">
    <source>
        <dbReference type="ARBA" id="ARBA00022960"/>
    </source>
</evidence>
<dbReference type="AlphaFoldDB" id="A0A1H8VCH3"/>
<feature type="binding site" evidence="7">
    <location>
        <begin position="216"/>
        <end position="219"/>
    </location>
    <ligand>
        <name>ATP</name>
        <dbReference type="ChEBI" id="CHEBI:30616"/>
    </ligand>
</feature>
<reference evidence="8 9" key="1">
    <citation type="submission" date="2016-10" db="EMBL/GenBank/DDBJ databases">
        <authorList>
            <person name="de Groot N.N."/>
        </authorList>
    </citation>
    <scope>NUCLEOTIDE SEQUENCE [LARGE SCALE GENOMIC DNA]</scope>
    <source>
        <strain evidence="8 9">CGMCC 1.6291</strain>
    </source>
</reference>
<keyword evidence="3 7" id="KW-0067">ATP-binding</keyword>
<comment type="similarity">
    <text evidence="5 7">Belongs to the FtsA/MreB family.</text>
</comment>
<dbReference type="InterPro" id="IPR056546">
    <property type="entry name" value="MreB_MamK-like"/>
</dbReference>
<dbReference type="RefSeq" id="WP_091645919.1">
    <property type="nucleotide sequence ID" value="NZ_FOEG01000011.1"/>
</dbReference>
<dbReference type="InterPro" id="IPR004753">
    <property type="entry name" value="MreB"/>
</dbReference>
<feature type="binding site" evidence="7">
    <location>
        <begin position="19"/>
        <end position="21"/>
    </location>
    <ligand>
        <name>ATP</name>
        <dbReference type="ChEBI" id="CHEBI:30616"/>
    </ligand>
</feature>
<dbReference type="GO" id="GO:0005524">
    <property type="term" value="F:ATP binding"/>
    <property type="evidence" value="ECO:0007669"/>
    <property type="project" value="UniProtKB-KW"/>
</dbReference>
<dbReference type="FunFam" id="3.30.420.40:FF:000016">
    <property type="entry name" value="Rod shape-determining protein mreB"/>
    <property type="match status" value="1"/>
</dbReference>
<dbReference type="FunFam" id="3.30.420.40:FF:000014">
    <property type="entry name" value="Rod shape-determining protein MreB"/>
    <property type="match status" value="1"/>
</dbReference>
<feature type="binding site" evidence="7">
    <location>
        <begin position="296"/>
        <end position="299"/>
    </location>
    <ligand>
        <name>ATP</name>
        <dbReference type="ChEBI" id="CHEBI:30616"/>
    </ligand>
</feature>
<dbReference type="OrthoDB" id="9768127at2"/>
<keyword evidence="4 7" id="KW-0133">Cell shape</keyword>
<accession>A0A1H8VCH3</accession>
<dbReference type="NCBIfam" id="NF010539">
    <property type="entry name" value="PRK13927.1"/>
    <property type="match status" value="1"/>
</dbReference>
<keyword evidence="2 7" id="KW-0547">Nucleotide-binding</keyword>
<keyword evidence="9" id="KW-1185">Reference proteome</keyword>
<dbReference type="HAMAP" id="MF_02207">
    <property type="entry name" value="MreB"/>
    <property type="match status" value="1"/>
</dbReference>
<evidence type="ECO:0000256" key="1">
    <source>
        <dbReference type="ARBA" id="ARBA00022490"/>
    </source>
</evidence>
<dbReference type="EMBL" id="FOEG01000011">
    <property type="protein sequence ID" value="SEP13105.1"/>
    <property type="molecule type" value="Genomic_DNA"/>
</dbReference>
<dbReference type="Proteomes" id="UP000199657">
    <property type="component" value="Unassembled WGS sequence"/>
</dbReference>
<keyword evidence="1 7" id="KW-0963">Cytoplasm</keyword>
<evidence type="ECO:0000313" key="9">
    <source>
        <dbReference type="Proteomes" id="UP000199657"/>
    </source>
</evidence>
<comment type="subunit">
    <text evidence="7">Forms polymers.</text>
</comment>
<dbReference type="GO" id="GO:0005737">
    <property type="term" value="C:cytoplasm"/>
    <property type="evidence" value="ECO:0007669"/>
    <property type="project" value="UniProtKB-SubCell"/>
</dbReference>
<dbReference type="SUPFAM" id="SSF53067">
    <property type="entry name" value="Actin-like ATPase domain"/>
    <property type="match status" value="2"/>
</dbReference>
<dbReference type="STRING" id="406100.SAMN04488052_11163"/>
<dbReference type="GO" id="GO:0000902">
    <property type="term" value="P:cell morphogenesis"/>
    <property type="evidence" value="ECO:0007669"/>
    <property type="project" value="InterPro"/>
</dbReference>
<evidence type="ECO:0000256" key="6">
    <source>
        <dbReference type="ARBA" id="ARBA00067319"/>
    </source>
</evidence>
<name>A0A1H8VCH3_9GAMM</name>
<evidence type="ECO:0000256" key="2">
    <source>
        <dbReference type="ARBA" id="ARBA00022741"/>
    </source>
</evidence>
<dbReference type="PRINTS" id="PR01652">
    <property type="entry name" value="SHAPEPROTEIN"/>
</dbReference>
<evidence type="ECO:0000313" key="8">
    <source>
        <dbReference type="EMBL" id="SEP13105.1"/>
    </source>
</evidence>
<organism evidence="8 9">
    <name type="scientific">Aquisalimonas asiatica</name>
    <dbReference type="NCBI Taxonomy" id="406100"/>
    <lineage>
        <taxon>Bacteria</taxon>
        <taxon>Pseudomonadati</taxon>
        <taxon>Pseudomonadota</taxon>
        <taxon>Gammaproteobacteria</taxon>
        <taxon>Chromatiales</taxon>
        <taxon>Ectothiorhodospiraceae</taxon>
        <taxon>Aquisalimonas</taxon>
    </lineage>
</organism>
<evidence type="ECO:0000256" key="3">
    <source>
        <dbReference type="ARBA" id="ARBA00022840"/>
    </source>
</evidence>
<dbReference type="Gene3D" id="3.30.420.40">
    <property type="match status" value="3"/>
</dbReference>
<comment type="function">
    <text evidence="7">Forms membrane-associated dynamic filaments that are essential for cell shape determination. Acts by regulating cell wall synthesis and cell elongation, and thus cell shape. A feedback loop between cell geometry and MreB localization may maintain elongated cell shape by targeting cell wall growth to regions of negative cell wall curvature.</text>
</comment>
<dbReference type="CDD" id="cd10225">
    <property type="entry name" value="ASKHA_NBD_MreB-like"/>
    <property type="match status" value="1"/>
</dbReference>
<protein>
    <recommendedName>
        <fullName evidence="6 7">Cell shape-determining protein MreB</fullName>
    </recommendedName>
</protein>
<comment type="subcellular location">
    <subcellularLocation>
        <location evidence="7">Cytoplasm</location>
    </subcellularLocation>
    <text evidence="7">Membrane-associated.</text>
</comment>
<evidence type="ECO:0000256" key="5">
    <source>
        <dbReference type="ARBA" id="ARBA00023458"/>
    </source>
</evidence>
<feature type="binding site" evidence="7">
    <location>
        <begin position="168"/>
        <end position="170"/>
    </location>
    <ligand>
        <name>ATP</name>
        <dbReference type="ChEBI" id="CHEBI:30616"/>
    </ligand>
</feature>
<dbReference type="PANTHER" id="PTHR42749">
    <property type="entry name" value="CELL SHAPE-DETERMINING PROTEIN MREB"/>
    <property type="match status" value="1"/>
</dbReference>
<sequence length="347" mass="37093">MFKGVRGLFSNDLSIDLGTANTLIYLRGQGIVLNEPSVVAIRQDRDGGPKSIAAVGIEAKHMLGRTPGNIRAIRPLKDGVIADFTVTEKMLQHFIKKVHEARFFKPSPRVLVCVPCGSTQVERRAIKESAVGAGARETYLIEEPRAAAIGANMPVDEARGSMVLDIGGGTSEVAVLSLNGIVYSASVRIGGDRFDEAIINYVRRNYGILIGESTAERIKHEIGTAFPGTEVREIDVKGRNLAQGVPRSFTMNSNEILEALQEPLSGIVGAVKTALEQTPPELGADVADRGIVITGGGALLRNLDRLIMEETGLPVVVADDPLTCVARGGGRALELMDEQGLDLFTVE</sequence>
<dbReference type="Pfam" id="PF06723">
    <property type="entry name" value="MreB_Mbl"/>
    <property type="match status" value="1"/>
</dbReference>
<dbReference type="GO" id="GO:0008360">
    <property type="term" value="P:regulation of cell shape"/>
    <property type="evidence" value="ECO:0007669"/>
    <property type="project" value="UniProtKB-UniRule"/>
</dbReference>